<dbReference type="Pfam" id="PF00962">
    <property type="entry name" value="A_deaminase"/>
    <property type="match status" value="1"/>
</dbReference>
<dbReference type="EMBL" id="LYPA01000043">
    <property type="protein sequence ID" value="OBR66916.1"/>
    <property type="molecule type" value="Genomic_DNA"/>
</dbReference>
<evidence type="ECO:0000256" key="2">
    <source>
        <dbReference type="ARBA" id="ARBA00006676"/>
    </source>
</evidence>
<comment type="similarity">
    <text evidence="2">Belongs to the metallo-dependent hydrolases superfamily. Adenosine and AMP deaminases family.</text>
</comment>
<evidence type="ECO:0000256" key="1">
    <source>
        <dbReference type="ARBA" id="ARBA00001947"/>
    </source>
</evidence>
<keyword evidence="4" id="KW-0479">Metal-binding</keyword>
<gene>
    <name evidence="8" type="ORF">A7K91_16770</name>
</gene>
<name>A0A1A5YMS4_9BACL</name>
<keyword evidence="5" id="KW-0378">Hydrolase</keyword>
<evidence type="ECO:0000256" key="4">
    <source>
        <dbReference type="ARBA" id="ARBA00022723"/>
    </source>
</evidence>
<feature type="domain" description="Adenosine deaminase" evidence="7">
    <location>
        <begin position="14"/>
        <end position="338"/>
    </location>
</feature>
<dbReference type="Gene3D" id="3.20.20.140">
    <property type="entry name" value="Metal-dependent hydrolases"/>
    <property type="match status" value="1"/>
</dbReference>
<keyword evidence="6" id="KW-0862">Zinc</keyword>
<dbReference type="AlphaFoldDB" id="A0A1A5YMS4"/>
<dbReference type="PANTHER" id="PTHR11409">
    <property type="entry name" value="ADENOSINE DEAMINASE"/>
    <property type="match status" value="1"/>
</dbReference>
<dbReference type="STRING" id="1844972.A7K91_16770"/>
<dbReference type="CDD" id="cd01320">
    <property type="entry name" value="ADA"/>
    <property type="match status" value="1"/>
</dbReference>
<evidence type="ECO:0000256" key="5">
    <source>
        <dbReference type="ARBA" id="ARBA00022801"/>
    </source>
</evidence>
<dbReference type="GO" id="GO:0043103">
    <property type="term" value="P:hypoxanthine salvage"/>
    <property type="evidence" value="ECO:0007669"/>
    <property type="project" value="TreeGrafter"/>
</dbReference>
<organism evidence="8 9">
    <name type="scientific">Paenibacillus oryzae</name>
    <dbReference type="NCBI Taxonomy" id="1844972"/>
    <lineage>
        <taxon>Bacteria</taxon>
        <taxon>Bacillati</taxon>
        <taxon>Bacillota</taxon>
        <taxon>Bacilli</taxon>
        <taxon>Bacillales</taxon>
        <taxon>Paenibacillaceae</taxon>
        <taxon>Paenibacillus</taxon>
    </lineage>
</organism>
<accession>A0A1A5YMS4</accession>
<protein>
    <recommendedName>
        <fullName evidence="3">adenosine deaminase</fullName>
        <ecNumber evidence="3">3.5.4.4</ecNumber>
    </recommendedName>
</protein>
<dbReference type="InterPro" id="IPR001365">
    <property type="entry name" value="A_deaminase_dom"/>
</dbReference>
<evidence type="ECO:0000259" key="7">
    <source>
        <dbReference type="Pfam" id="PF00962"/>
    </source>
</evidence>
<evidence type="ECO:0000313" key="8">
    <source>
        <dbReference type="EMBL" id="OBR66916.1"/>
    </source>
</evidence>
<sequence>MSQNISQDRLKMMPKVDLHLHLDGSIKPETIMALARKSGVSLPANSVEELLPYMKADKGCLSLTQYLEKFDFVSPFLQTAEALELAAFEVVEQAAEHHCLYIEVRFAPQLHTRSGLNADEVIAAVIAGLNRGEASFGVKARCIAICLRGHTGEMNLEVVKAAARYMGHGLVAIDLAGAEAAYPAELYSEEFRLARELGLPATIHAGEAAGAESVREAVLGLNARRIGHGIRMRDNSEVMSLIAELNIPLELCPVSNLQTKAVESWEDYPLRYYMDRGITVTVNTDNLTVSDTTITKEYSELCEHFRLSAEELCGLVMNGVKSAFLPEGEKEELMKKMAASQAAWLAAASTSTSP</sequence>
<dbReference type="GO" id="GO:0046103">
    <property type="term" value="P:inosine biosynthetic process"/>
    <property type="evidence" value="ECO:0007669"/>
    <property type="project" value="TreeGrafter"/>
</dbReference>
<dbReference type="Proteomes" id="UP000092024">
    <property type="component" value="Unassembled WGS sequence"/>
</dbReference>
<dbReference type="GO" id="GO:0046872">
    <property type="term" value="F:metal ion binding"/>
    <property type="evidence" value="ECO:0007669"/>
    <property type="project" value="UniProtKB-KW"/>
</dbReference>
<dbReference type="NCBIfam" id="TIGR01430">
    <property type="entry name" value="aden_deam"/>
    <property type="match status" value="1"/>
</dbReference>
<proteinExistence type="inferred from homology"/>
<comment type="cofactor">
    <cofactor evidence="1">
        <name>Zn(2+)</name>
        <dbReference type="ChEBI" id="CHEBI:29105"/>
    </cofactor>
</comment>
<dbReference type="GO" id="GO:0006154">
    <property type="term" value="P:adenosine catabolic process"/>
    <property type="evidence" value="ECO:0007669"/>
    <property type="project" value="TreeGrafter"/>
</dbReference>
<keyword evidence="9" id="KW-1185">Reference proteome</keyword>
<evidence type="ECO:0000313" key="9">
    <source>
        <dbReference type="Proteomes" id="UP000092024"/>
    </source>
</evidence>
<dbReference type="PANTHER" id="PTHR11409:SF43">
    <property type="entry name" value="ADENOSINE DEAMINASE"/>
    <property type="match status" value="1"/>
</dbReference>
<dbReference type="EC" id="3.5.4.4" evidence="3"/>
<dbReference type="SUPFAM" id="SSF51556">
    <property type="entry name" value="Metallo-dependent hydrolases"/>
    <property type="match status" value="1"/>
</dbReference>
<dbReference type="GO" id="GO:0005829">
    <property type="term" value="C:cytosol"/>
    <property type="evidence" value="ECO:0007669"/>
    <property type="project" value="TreeGrafter"/>
</dbReference>
<evidence type="ECO:0000256" key="3">
    <source>
        <dbReference type="ARBA" id="ARBA00012784"/>
    </source>
</evidence>
<dbReference type="InterPro" id="IPR032466">
    <property type="entry name" value="Metal_Hydrolase"/>
</dbReference>
<evidence type="ECO:0000256" key="6">
    <source>
        <dbReference type="ARBA" id="ARBA00022833"/>
    </source>
</evidence>
<dbReference type="InterPro" id="IPR006330">
    <property type="entry name" value="Ado/ade_deaminase"/>
</dbReference>
<comment type="caution">
    <text evidence="8">The sequence shown here is derived from an EMBL/GenBank/DDBJ whole genome shotgun (WGS) entry which is preliminary data.</text>
</comment>
<reference evidence="8 9" key="1">
    <citation type="submission" date="2016-05" db="EMBL/GenBank/DDBJ databases">
        <title>Paenibacillus oryzae. sp. nov., isolated from the rice root.</title>
        <authorList>
            <person name="Zhang J."/>
            <person name="Zhang X."/>
        </authorList>
    </citation>
    <scope>NUCLEOTIDE SEQUENCE [LARGE SCALE GENOMIC DNA]</scope>
    <source>
        <strain evidence="8 9">1DrF-4</strain>
    </source>
</reference>
<dbReference type="OrthoDB" id="9779574at2"/>
<dbReference type="GO" id="GO:0004000">
    <property type="term" value="F:adenosine deaminase activity"/>
    <property type="evidence" value="ECO:0007669"/>
    <property type="project" value="TreeGrafter"/>
</dbReference>